<dbReference type="SUPFAM" id="SSF52540">
    <property type="entry name" value="P-loop containing nucleoside triphosphate hydrolases"/>
    <property type="match status" value="1"/>
</dbReference>
<dbReference type="SMART" id="SM00129">
    <property type="entry name" value="KISc"/>
    <property type="match status" value="1"/>
</dbReference>
<dbReference type="InterPro" id="IPR027640">
    <property type="entry name" value="Kinesin-like_fam"/>
</dbReference>
<feature type="binding site" evidence="7">
    <location>
        <begin position="108"/>
        <end position="115"/>
    </location>
    <ligand>
        <name>ATP</name>
        <dbReference type="ChEBI" id="CHEBI:30616"/>
    </ligand>
</feature>
<dbReference type="PROSITE" id="PS50067">
    <property type="entry name" value="KINESIN_MOTOR_2"/>
    <property type="match status" value="1"/>
</dbReference>
<dbReference type="FunFam" id="3.40.850.10:FF:000016">
    <property type="entry name" value="Kinesin-like protein"/>
    <property type="match status" value="1"/>
</dbReference>
<comment type="caution">
    <text evidence="12">The sequence shown here is derived from an EMBL/GenBank/DDBJ whole genome shotgun (WGS) entry which is preliminary data.</text>
</comment>
<keyword evidence="3 7" id="KW-0547">Nucleotide-binding</keyword>
<feature type="coiled-coil region" evidence="9">
    <location>
        <begin position="353"/>
        <end position="424"/>
    </location>
</feature>
<reference evidence="12" key="1">
    <citation type="submission" date="2019-07" db="EMBL/GenBank/DDBJ databases">
        <authorList>
            <person name="Dittberner H."/>
        </authorList>
    </citation>
    <scope>NUCLEOTIDE SEQUENCE [LARGE SCALE GENOMIC DNA]</scope>
</reference>
<dbReference type="PROSITE" id="PS00411">
    <property type="entry name" value="KINESIN_MOTOR_1"/>
    <property type="match status" value="1"/>
</dbReference>
<evidence type="ECO:0000256" key="7">
    <source>
        <dbReference type="PROSITE-ProRule" id="PRU00283"/>
    </source>
</evidence>
<evidence type="ECO:0000256" key="4">
    <source>
        <dbReference type="ARBA" id="ARBA00022840"/>
    </source>
</evidence>
<dbReference type="PRINTS" id="PR00380">
    <property type="entry name" value="KINESINHEAVY"/>
</dbReference>
<dbReference type="GO" id="GO:0003777">
    <property type="term" value="F:microtubule motor activity"/>
    <property type="evidence" value="ECO:0007669"/>
    <property type="project" value="InterPro"/>
</dbReference>
<dbReference type="PANTHER" id="PTHR47968">
    <property type="entry name" value="CENTROMERE PROTEIN E"/>
    <property type="match status" value="1"/>
</dbReference>
<organism evidence="12 13">
    <name type="scientific">Arabis nemorensis</name>
    <dbReference type="NCBI Taxonomy" id="586526"/>
    <lineage>
        <taxon>Eukaryota</taxon>
        <taxon>Viridiplantae</taxon>
        <taxon>Streptophyta</taxon>
        <taxon>Embryophyta</taxon>
        <taxon>Tracheophyta</taxon>
        <taxon>Spermatophyta</taxon>
        <taxon>Magnoliopsida</taxon>
        <taxon>eudicotyledons</taxon>
        <taxon>Gunneridae</taxon>
        <taxon>Pentapetalae</taxon>
        <taxon>rosids</taxon>
        <taxon>malvids</taxon>
        <taxon>Brassicales</taxon>
        <taxon>Brassicaceae</taxon>
        <taxon>Arabideae</taxon>
        <taxon>Arabis</taxon>
    </lineage>
</organism>
<comment type="similarity">
    <text evidence="1">Belongs to the TRAFAC class myosin-kinesin ATPase superfamily. Kinesin family. KIN-7 subfamily.</text>
</comment>
<keyword evidence="2 8" id="KW-0493">Microtubule</keyword>
<dbReference type="CDD" id="cd01374">
    <property type="entry name" value="KISc_CENP_E"/>
    <property type="match status" value="1"/>
</dbReference>
<dbReference type="Gene3D" id="3.40.850.10">
    <property type="entry name" value="Kinesin motor domain"/>
    <property type="match status" value="1"/>
</dbReference>
<keyword evidence="6 7" id="KW-0505">Motor protein</keyword>
<evidence type="ECO:0000256" key="6">
    <source>
        <dbReference type="ARBA" id="ARBA00023175"/>
    </source>
</evidence>
<evidence type="ECO:0000256" key="9">
    <source>
        <dbReference type="SAM" id="Coils"/>
    </source>
</evidence>
<evidence type="ECO:0000313" key="13">
    <source>
        <dbReference type="Proteomes" id="UP000489600"/>
    </source>
</evidence>
<feature type="domain" description="Kinesin motor" evidence="11">
    <location>
        <begin position="22"/>
        <end position="344"/>
    </location>
</feature>
<dbReference type="InterPro" id="IPR027417">
    <property type="entry name" value="P-loop_NTPase"/>
</dbReference>
<evidence type="ECO:0000256" key="5">
    <source>
        <dbReference type="ARBA" id="ARBA00023054"/>
    </source>
</evidence>
<proteinExistence type="inferred from homology"/>
<dbReference type="InterPro" id="IPR001752">
    <property type="entry name" value="Kinesin_motor_dom"/>
</dbReference>
<dbReference type="PANTHER" id="PTHR47968:SF18">
    <property type="entry name" value="KINESIN-LIKE PROTEIN KIN-7F"/>
    <property type="match status" value="1"/>
</dbReference>
<dbReference type="Pfam" id="PF00225">
    <property type="entry name" value="Kinesin"/>
    <property type="match status" value="1"/>
</dbReference>
<gene>
    <name evidence="12" type="ORF">ANE_LOCUS20093</name>
</gene>
<dbReference type="InterPro" id="IPR036961">
    <property type="entry name" value="Kinesin_motor_dom_sf"/>
</dbReference>
<dbReference type="InterPro" id="IPR021881">
    <property type="entry name" value="NACK_C"/>
</dbReference>
<keyword evidence="5 9" id="KW-0175">Coiled coil</keyword>
<dbReference type="EMBL" id="CABITT030000007">
    <property type="protein sequence ID" value="VVB09649.1"/>
    <property type="molecule type" value="Genomic_DNA"/>
</dbReference>
<dbReference type="GO" id="GO:0005524">
    <property type="term" value="F:ATP binding"/>
    <property type="evidence" value="ECO:0007669"/>
    <property type="project" value="UniProtKB-UniRule"/>
</dbReference>
<sequence length="842" mass="95565">MWVCVNYQRELWSAFLESHCLEEEDTTFTRPLNEKEIAANEPADWECINETTVLYRNTLREGSNNPSAYSFDRVYRGECPTRQVYEDGTKEIAMSVVKGINCSIFAYGQTSSGKTYTMSGITEFAVADIFDYIFQHEERAFVVKFSAIEIYNEAIRDLLRSDGTSLRLRDDPEKGTVVDKATEETLRDWNHLNELLSVCEAQRKIGETSLNERSSRSHQIIRLSVESSAREFLGKENSTTLMASVNFIDLAGSERASQANSAGARLKEGCHINRSLLTLGTVIRKLSKGRQGHINFRDSKLTRILQPCLGGNARTAIICTLSPARSHVELTRNTLLFACCAKEITTKARINVVMSDKALLKQLQRELARLETELRNPASPASNCDCSMTARKKDLQIQKMEKQITDLRKQKDLAESRLEDFMRMIEHGEASKSGTPHFGSHADKWEDGSVTETSGVVDSDTRSYMSTPVSISRPYVRSHSDDDDLDEELPTRRSVDQSEEYCREVQCIEIEESATVFNNNHKDKRAEAENVFGRNEDTNGEASVDQNVRIRSWSSRRETVSGLNTPPENMGTDYLGRPESHKLVFPDLDFGSVVSRNDSMSSYGSDSTEGQSIRTPLGEEGGITSIRTFVEGLKEMAKRQGEVSSAMDSVRDIGLEDSMDEEFERQRQEILELWQICNVSLVHRTYFYLLFKGDEADSIYIGVELRRLLFMRDSFSQGNQALEGGETLTLASSRKALHRERKMLSKLVGKRFSGEERKRIYHKFGIAVNSKRRRLQLVNELWSNPKDKTQVMESAEVVAKLVRFAEQGRAMKEMFGLSFTPPSFFSSARRSYSWRKNMPTLF</sequence>
<evidence type="ECO:0000313" key="12">
    <source>
        <dbReference type="EMBL" id="VVB09649.1"/>
    </source>
</evidence>
<keyword evidence="13" id="KW-1185">Reference proteome</keyword>
<feature type="compositionally biased region" description="Polar residues" evidence="10">
    <location>
        <begin position="450"/>
        <end position="470"/>
    </location>
</feature>
<evidence type="ECO:0000256" key="10">
    <source>
        <dbReference type="SAM" id="MobiDB-lite"/>
    </source>
</evidence>
<feature type="region of interest" description="Disordered" evidence="10">
    <location>
        <begin position="599"/>
        <end position="618"/>
    </location>
</feature>
<name>A0A565C7L3_9BRAS</name>
<dbReference type="OrthoDB" id="3176171at2759"/>
<evidence type="ECO:0000256" key="8">
    <source>
        <dbReference type="RuleBase" id="RU000394"/>
    </source>
</evidence>
<dbReference type="AlphaFoldDB" id="A0A565C7L3"/>
<accession>A0A565C7L3</accession>
<feature type="compositionally biased region" description="Polar residues" evidence="10">
    <location>
        <begin position="599"/>
        <end position="614"/>
    </location>
</feature>
<protein>
    <recommendedName>
        <fullName evidence="8">Kinesin-like protein</fullName>
    </recommendedName>
</protein>
<keyword evidence="4 7" id="KW-0067">ATP-binding</keyword>
<dbReference type="Pfam" id="PF11995">
    <property type="entry name" value="DUF3490"/>
    <property type="match status" value="1"/>
</dbReference>
<dbReference type="GO" id="GO:0008017">
    <property type="term" value="F:microtubule binding"/>
    <property type="evidence" value="ECO:0007669"/>
    <property type="project" value="InterPro"/>
</dbReference>
<dbReference type="GO" id="GO:0007018">
    <property type="term" value="P:microtubule-based movement"/>
    <property type="evidence" value="ECO:0007669"/>
    <property type="project" value="InterPro"/>
</dbReference>
<feature type="region of interest" description="Disordered" evidence="10">
    <location>
        <begin position="430"/>
        <end position="497"/>
    </location>
</feature>
<evidence type="ECO:0000259" key="11">
    <source>
        <dbReference type="PROSITE" id="PS50067"/>
    </source>
</evidence>
<evidence type="ECO:0000256" key="1">
    <source>
        <dbReference type="ARBA" id="ARBA00007310"/>
    </source>
</evidence>
<dbReference type="GO" id="GO:0005874">
    <property type="term" value="C:microtubule"/>
    <property type="evidence" value="ECO:0007669"/>
    <property type="project" value="UniProtKB-KW"/>
</dbReference>
<evidence type="ECO:0000256" key="3">
    <source>
        <dbReference type="ARBA" id="ARBA00022741"/>
    </source>
</evidence>
<evidence type="ECO:0000256" key="2">
    <source>
        <dbReference type="ARBA" id="ARBA00022701"/>
    </source>
</evidence>
<dbReference type="InterPro" id="IPR019821">
    <property type="entry name" value="Kinesin_motor_CS"/>
</dbReference>
<dbReference type="Proteomes" id="UP000489600">
    <property type="component" value="Unassembled WGS sequence"/>
</dbReference>